<dbReference type="Pfam" id="PF03401">
    <property type="entry name" value="TctC"/>
    <property type="match status" value="1"/>
</dbReference>
<dbReference type="Gene3D" id="3.40.190.10">
    <property type="entry name" value="Periplasmic binding protein-like II"/>
    <property type="match status" value="1"/>
</dbReference>
<sequence length="323" mass="34649">MAIHRRVLIRAGTAGLVAPRIAFAQEEWPQRPIRIIVPYSPGGGTDLITRVLAEAMRPSLGQPIVVENRAGANGVIGSDQVARAPADGYLYVSVTSGHLTNRYVMPNMPFHPVDDFTPVALLAAYPMVLVASSAAPFTDLRGLIAYARANPGRVSFGTSTALNSYVGHLFARQTRTEMTEVPYRGGGPMMADLIAGHLNVGWGSPESALSQMNSGRIRIIGVSTRERLPLLRDVPSISEAGVPDFDFMGWVGLYGPANLPEQILVRMNAALDVAIAQPAIHQRIITMGNYGNVEGAVAFAARTRADDARWSRAAQEGLLQRAG</sequence>
<reference evidence="2" key="1">
    <citation type="submission" date="2020-01" db="EMBL/GenBank/DDBJ databases">
        <authorList>
            <person name="Rat A."/>
        </authorList>
    </citation>
    <scope>NUCLEOTIDE SEQUENCE</scope>
    <source>
        <strain evidence="2">LMG 31161</strain>
    </source>
</reference>
<keyword evidence="4" id="KW-1185">Reference proteome</keyword>
<dbReference type="Gene3D" id="3.40.190.150">
    <property type="entry name" value="Bordetella uptake gene, domain 1"/>
    <property type="match status" value="1"/>
</dbReference>
<dbReference type="Proteomes" id="UP001138708">
    <property type="component" value="Unassembled WGS sequence"/>
</dbReference>
<dbReference type="Proteomes" id="UP000746741">
    <property type="component" value="Unassembled WGS sequence"/>
</dbReference>
<comment type="similarity">
    <text evidence="1">Belongs to the UPF0065 (bug) family.</text>
</comment>
<dbReference type="RefSeq" id="WP_168043734.1">
    <property type="nucleotide sequence ID" value="NZ_JAAEDK010000041.1"/>
</dbReference>
<dbReference type="EMBL" id="JAAVUP010000014">
    <property type="protein sequence ID" value="NKE19824.1"/>
    <property type="molecule type" value="Genomic_DNA"/>
</dbReference>
<name>A0A9X9WKT4_9PROT</name>
<evidence type="ECO:0000313" key="5">
    <source>
        <dbReference type="Proteomes" id="UP001138708"/>
    </source>
</evidence>
<evidence type="ECO:0000313" key="4">
    <source>
        <dbReference type="Proteomes" id="UP000746741"/>
    </source>
</evidence>
<protein>
    <submittedName>
        <fullName evidence="2">Tripartite tricarboxylate transporter substrate binding protein</fullName>
    </submittedName>
</protein>
<accession>A0A9X9WKT4</accession>
<dbReference type="PANTHER" id="PTHR42928:SF5">
    <property type="entry name" value="BLR1237 PROTEIN"/>
    <property type="match status" value="1"/>
</dbReference>
<organism evidence="2 5">
    <name type="scientific">Neoroseomonas oryzicola</name>
    <dbReference type="NCBI Taxonomy" id="535904"/>
    <lineage>
        <taxon>Bacteria</taxon>
        <taxon>Pseudomonadati</taxon>
        <taxon>Pseudomonadota</taxon>
        <taxon>Alphaproteobacteria</taxon>
        <taxon>Acetobacterales</taxon>
        <taxon>Acetobacteraceae</taxon>
        <taxon>Neoroseomonas</taxon>
    </lineage>
</organism>
<evidence type="ECO:0000313" key="2">
    <source>
        <dbReference type="EMBL" id="MBR0660944.1"/>
    </source>
</evidence>
<dbReference type="InterPro" id="IPR005064">
    <property type="entry name" value="BUG"/>
</dbReference>
<evidence type="ECO:0000256" key="1">
    <source>
        <dbReference type="ARBA" id="ARBA00006987"/>
    </source>
</evidence>
<comment type="caution">
    <text evidence="2">The sequence shown here is derived from an EMBL/GenBank/DDBJ whole genome shotgun (WGS) entry which is preliminary data.</text>
</comment>
<gene>
    <name evidence="3" type="ORF">GWK15_22900</name>
    <name evidence="2" type="ORF">GXW75_16925</name>
</gene>
<proteinExistence type="inferred from homology"/>
<dbReference type="InterPro" id="IPR042100">
    <property type="entry name" value="Bug_dom1"/>
</dbReference>
<dbReference type="PIRSF" id="PIRSF017082">
    <property type="entry name" value="YflP"/>
    <property type="match status" value="1"/>
</dbReference>
<reference evidence="2" key="3">
    <citation type="journal article" date="2021" name="Syst. Appl. Microbiol.">
        <title>Roseomonas hellenica sp. nov., isolated from roots of wild-growing Alkanna tinctoria.</title>
        <authorList>
            <person name="Rat A."/>
            <person name="Naranjo H.D."/>
            <person name="Lebbe L."/>
            <person name="Cnockaert M."/>
            <person name="Krigas N."/>
            <person name="Grigoriadou K."/>
            <person name="Maloupa E."/>
            <person name="Willems A."/>
        </authorList>
    </citation>
    <scope>NUCLEOTIDE SEQUENCE</scope>
    <source>
        <strain evidence="2">LMG 31161</strain>
    </source>
</reference>
<evidence type="ECO:0000313" key="3">
    <source>
        <dbReference type="EMBL" id="NKE19824.1"/>
    </source>
</evidence>
<dbReference type="AlphaFoldDB" id="A0A9X9WKT4"/>
<dbReference type="EMBL" id="JAAEDK010000041">
    <property type="protein sequence ID" value="MBR0660944.1"/>
    <property type="molecule type" value="Genomic_DNA"/>
</dbReference>
<reference evidence="3 4" key="2">
    <citation type="submission" date="2020-02" db="EMBL/GenBank/DDBJ databases">
        <authorList>
            <person name="Sun Q."/>
            <person name="Inoue M."/>
        </authorList>
    </citation>
    <scope>NUCLEOTIDE SEQUENCE [LARGE SCALE GENOMIC DNA]</scope>
    <source>
        <strain evidence="3 4">KCTC 22478</strain>
    </source>
</reference>
<dbReference type="PANTHER" id="PTHR42928">
    <property type="entry name" value="TRICARBOXYLATE-BINDING PROTEIN"/>
    <property type="match status" value="1"/>
</dbReference>